<protein>
    <submittedName>
        <fullName evidence="2">Uncharacterized protein</fullName>
    </submittedName>
</protein>
<sequence length="318" mass="36236">MERYLNNSKLNASTNLSRTPNKSIMSHLTDPTNHQGSSSDLDRALSTYLNPVGPGQYNLKSLIGNQIIEGPMRNGPCYSLKKKTNTSWFPEMKVDFQGKDSPGFNHYSPSRDNQNFKNVQFSVGKQDRFFEQTHIKVLKSNLPIQYQPISQEQSDKYNKISIGFGQKMHYKISKEDETTPGPIYNTHEIASISHVNNVPSKLNSSFGNKYDKWDKVQYHGAEAHFYGREGLGPGAYYNDHDKVTNLNMKSSQMYSLPKGDRGLLRVRKENSPGPQTYNADQITFKKRYGSIAMPQASRDFHFAKYNSLHQTLVQKGIY</sequence>
<gene>
    <name evidence="2" type="primary">Contig1496.g59</name>
    <name evidence="2" type="ORF">STYLEM_16173</name>
</gene>
<proteinExistence type="predicted"/>
<reference evidence="2 3" key="1">
    <citation type="submission" date="2014-06" db="EMBL/GenBank/DDBJ databases">
        <authorList>
            <person name="Swart Estienne"/>
        </authorList>
    </citation>
    <scope>NUCLEOTIDE SEQUENCE [LARGE SCALE GENOMIC DNA]</scope>
    <source>
        <strain evidence="2 3">130c</strain>
    </source>
</reference>
<feature type="compositionally biased region" description="Polar residues" evidence="1">
    <location>
        <begin position="1"/>
        <end position="39"/>
    </location>
</feature>
<name>A0A078AY72_STYLE</name>
<dbReference type="Proteomes" id="UP000039865">
    <property type="component" value="Unassembled WGS sequence"/>
</dbReference>
<evidence type="ECO:0000256" key="1">
    <source>
        <dbReference type="SAM" id="MobiDB-lite"/>
    </source>
</evidence>
<dbReference type="Pfam" id="PF07004">
    <property type="entry name" value="SHIPPO-rpt"/>
    <property type="match status" value="2"/>
</dbReference>
<evidence type="ECO:0000313" key="3">
    <source>
        <dbReference type="Proteomes" id="UP000039865"/>
    </source>
</evidence>
<organism evidence="2 3">
    <name type="scientific">Stylonychia lemnae</name>
    <name type="common">Ciliate</name>
    <dbReference type="NCBI Taxonomy" id="5949"/>
    <lineage>
        <taxon>Eukaryota</taxon>
        <taxon>Sar</taxon>
        <taxon>Alveolata</taxon>
        <taxon>Ciliophora</taxon>
        <taxon>Intramacronucleata</taxon>
        <taxon>Spirotrichea</taxon>
        <taxon>Stichotrichia</taxon>
        <taxon>Sporadotrichida</taxon>
        <taxon>Oxytrichidae</taxon>
        <taxon>Stylonychinae</taxon>
        <taxon>Stylonychia</taxon>
    </lineage>
</organism>
<dbReference type="InParanoid" id="A0A078AY72"/>
<dbReference type="AlphaFoldDB" id="A0A078AY72"/>
<dbReference type="EMBL" id="CCKQ01015257">
    <property type="protein sequence ID" value="CDW87071.1"/>
    <property type="molecule type" value="Genomic_DNA"/>
</dbReference>
<feature type="region of interest" description="Disordered" evidence="1">
    <location>
        <begin position="1"/>
        <end position="41"/>
    </location>
</feature>
<dbReference type="InterPro" id="IPR010736">
    <property type="entry name" value="SHIPPO-rpt"/>
</dbReference>
<accession>A0A078AY72</accession>
<evidence type="ECO:0000313" key="2">
    <source>
        <dbReference type="EMBL" id="CDW87071.1"/>
    </source>
</evidence>
<keyword evidence="3" id="KW-1185">Reference proteome</keyword>
<dbReference type="OrthoDB" id="10491429at2759"/>